<dbReference type="Pfam" id="PF13638">
    <property type="entry name" value="PIN_4"/>
    <property type="match status" value="1"/>
</dbReference>
<dbReference type="Pfam" id="PF10374">
    <property type="entry name" value="EST1"/>
    <property type="match status" value="1"/>
</dbReference>
<dbReference type="SUPFAM" id="SSF48452">
    <property type="entry name" value="TPR-like"/>
    <property type="match status" value="1"/>
</dbReference>
<evidence type="ECO:0000256" key="5">
    <source>
        <dbReference type="ARBA" id="ARBA00023242"/>
    </source>
</evidence>
<sequence length="1050" mass="118879">MRRTYNTTADARTSDCVEFTRRLYKNITDVAKRLDEQRSRALTVTDIFIPSGEVLRVKLKDYCERLIFKDPVGHGRKTEELLWRKGFYDIVYAAKKLRKNNAWSDTEKALLFVHLAVGIGFYHHLILRLQLEYGLDLVGVIDFAFTHNETGALHASILFLYDQQINTKNKSGQSKVHTEEVKQCVMKLIHRSLVCLGDLTRYKLELDPNWDPMIANRYYKMAICIDPNIGMSHNQLGTVAGNKNYGLDAVYYYMRCVLCSEPFEGAEGNLKRAIITHSTCSDDKCSVQHCISRLLSLLQLWDCEIPNSDRVNQECQDLLNDIEICLSMEQVDSHNPKDIKNDDNIENYLQSCRNENVSYLTDEIIFKIVAICLMSISKLKSKESSEVHGVIAITLAILSQLVQFAITRIQESLIDVPSVLTEVTNSKPCSTEENDKQKIINNSEVAGVYEEQKKEKIGHVYKSKELADLNNIDNNLNNVKEISESNGNVYQGTKKTSDKTKSLLTKLRRRKRRNSSDSEGSDINQMNAGSSSDEANSDISETEDDILSEENILSDDALSDDITDEEGISKEAKIETVDVKSNEQLNGEKSMDNNTKNHTEVLAFQNGENSHLQNGGSLKNDDQTDLKVMNDKESVENSRSTTTITTNIDSSSALDESSGSTNTITYVAQLKKHNLKPNDSLKILEGQGILASIKICCDWLRSNHDIIRLCARSSKILLKRITILLNLININTEVILRDWDTNTIFVSSTEDLQKLVKLVPLPEDLDLRGVNILEDAQKSLNWKILHKCKMNKQMEILLRALKLIEFGHYLSSTKDSGIKYDNDNKLFITINPNVSSAIKGDNLESKDLEANHSRGKLMRHMGRLWLKAEVRALETRLRSRLMSPYLVPDHEALAKHTPALKRLVYAKKFIVVIPTVVVSALDEVKRISGRAREATRWLETQLRKGSRFLRAQRPHERLALPLIKGPRPKDKEAWLFFQIIECCHYLTQQTKVGLTNDAEAPVVTLLTGCSPDEKRSFTFSPDGLAKSAGVNIEHIESFHTKWKASSKSHG</sequence>
<keyword evidence="5" id="KW-0539">Nucleus</keyword>
<evidence type="ECO:0000256" key="4">
    <source>
        <dbReference type="ARBA" id="ARBA00023161"/>
    </source>
</evidence>
<dbReference type="CDD" id="cd09884">
    <property type="entry name" value="PIN_Smg5-like"/>
    <property type="match status" value="1"/>
</dbReference>
<dbReference type="PANTHER" id="PTHR15696:SF7">
    <property type="entry name" value="NONSENSE-MEDIATED MRNA DECAY FACTOR"/>
    <property type="match status" value="1"/>
</dbReference>
<reference evidence="10" key="1">
    <citation type="journal article" date="2020" name="G3 (Bethesda)">
        <title>High-Quality Assemblies for Three Invasive Social Wasps from the &lt;i&gt;Vespula&lt;/i&gt; Genus.</title>
        <authorList>
            <person name="Harrop T.W.R."/>
            <person name="Guhlin J."/>
            <person name="McLaughlin G.M."/>
            <person name="Permina E."/>
            <person name="Stockwell P."/>
            <person name="Gilligan J."/>
            <person name="Le Lec M.F."/>
            <person name="Gruber M.A.M."/>
            <person name="Quinn O."/>
            <person name="Lovegrove M."/>
            <person name="Duncan E.J."/>
            <person name="Remnant E.J."/>
            <person name="Van Eeckhoven J."/>
            <person name="Graham B."/>
            <person name="Knapp R.A."/>
            <person name="Langford K.W."/>
            <person name="Kronenberg Z."/>
            <person name="Press M.O."/>
            <person name="Eacker S.M."/>
            <person name="Wilson-Rankin E.E."/>
            <person name="Purcell J."/>
            <person name="Lester P.J."/>
            <person name="Dearden P.K."/>
        </authorList>
    </citation>
    <scope>NUCLEOTIDE SEQUENCE</scope>
    <source>
        <strain evidence="10">Volc-1</strain>
    </source>
</reference>
<evidence type="ECO:0000313" key="10">
    <source>
        <dbReference type="EMBL" id="KAF7392174.1"/>
    </source>
</evidence>
<dbReference type="GO" id="GO:0000184">
    <property type="term" value="P:nuclear-transcribed mRNA catabolic process, nonsense-mediated decay"/>
    <property type="evidence" value="ECO:0007669"/>
    <property type="project" value="UniProtKB-KW"/>
</dbReference>
<dbReference type="GO" id="GO:0042162">
    <property type="term" value="F:telomeric DNA binding"/>
    <property type="evidence" value="ECO:0007669"/>
    <property type="project" value="TreeGrafter"/>
</dbReference>
<feature type="compositionally biased region" description="Acidic residues" evidence="6">
    <location>
        <begin position="557"/>
        <end position="566"/>
    </location>
</feature>
<keyword evidence="11" id="KW-1185">Reference proteome</keyword>
<dbReference type="AlphaFoldDB" id="A0A834JSI6"/>
<feature type="compositionally biased region" description="Basic and acidic residues" evidence="6">
    <location>
        <begin position="567"/>
        <end position="581"/>
    </location>
</feature>
<feature type="region of interest" description="Disordered" evidence="6">
    <location>
        <begin position="483"/>
        <end position="594"/>
    </location>
</feature>
<feature type="compositionally biased region" description="Polar residues" evidence="6">
    <location>
        <begin position="521"/>
        <end position="539"/>
    </location>
</feature>
<name>A0A834JSI6_VESPE</name>
<evidence type="ECO:0000259" key="7">
    <source>
        <dbReference type="Pfam" id="PF10373"/>
    </source>
</evidence>
<dbReference type="Proteomes" id="UP000600918">
    <property type="component" value="Unassembled WGS sequence"/>
</dbReference>
<evidence type="ECO:0000259" key="9">
    <source>
        <dbReference type="Pfam" id="PF13638"/>
    </source>
</evidence>
<dbReference type="PANTHER" id="PTHR15696">
    <property type="entry name" value="SMG-7 SUPPRESSOR WITH MORPHOLOGICAL EFFECT ON GENITALIA PROTEIN 7"/>
    <property type="match status" value="1"/>
</dbReference>
<keyword evidence="4" id="KW-0866">Nonsense-mediated mRNA decay</keyword>
<comment type="caution">
    <text evidence="10">The sequence shown here is derived from an EMBL/GenBank/DDBJ whole genome shotgun (WGS) entry which is preliminary data.</text>
</comment>
<dbReference type="FunFam" id="3.40.50.1010:FF:000033">
    <property type="entry name" value="Blast:Protein SMG5"/>
    <property type="match status" value="1"/>
</dbReference>
<dbReference type="GO" id="GO:0005737">
    <property type="term" value="C:cytoplasm"/>
    <property type="evidence" value="ECO:0007669"/>
    <property type="project" value="UniProtKB-SubCell"/>
</dbReference>
<evidence type="ECO:0000256" key="1">
    <source>
        <dbReference type="ARBA" id="ARBA00004123"/>
    </source>
</evidence>
<dbReference type="InterPro" id="IPR011990">
    <property type="entry name" value="TPR-like_helical_dom_sf"/>
</dbReference>
<proteinExistence type="predicted"/>
<feature type="domain" description="DNA/RNA-binding" evidence="7">
    <location>
        <begin position="215"/>
        <end position="515"/>
    </location>
</feature>
<gene>
    <name evidence="10" type="ORF">H0235_017173</name>
</gene>
<comment type="subcellular location">
    <subcellularLocation>
        <location evidence="2">Cytoplasm</location>
    </subcellularLocation>
    <subcellularLocation>
        <location evidence="1">Nucleus</location>
    </subcellularLocation>
</comment>
<evidence type="ECO:0000313" key="11">
    <source>
        <dbReference type="Proteomes" id="UP000600918"/>
    </source>
</evidence>
<evidence type="ECO:0000256" key="3">
    <source>
        <dbReference type="ARBA" id="ARBA00022490"/>
    </source>
</evidence>
<dbReference type="InterPro" id="IPR019458">
    <property type="entry name" value="Est1-like_N"/>
</dbReference>
<feature type="domain" description="Telomerase activating protein Est1-like N-terminal" evidence="8">
    <location>
        <begin position="77"/>
        <end position="206"/>
    </location>
</feature>
<dbReference type="GO" id="GO:0070034">
    <property type="term" value="F:telomerase RNA binding"/>
    <property type="evidence" value="ECO:0007669"/>
    <property type="project" value="TreeGrafter"/>
</dbReference>
<dbReference type="Gene3D" id="3.40.50.1010">
    <property type="entry name" value="5'-nuclease"/>
    <property type="match status" value="1"/>
</dbReference>
<protein>
    <recommendedName>
        <fullName evidence="12">Protein SMG5</fullName>
    </recommendedName>
</protein>
<dbReference type="InterPro" id="IPR018834">
    <property type="entry name" value="DNA/RNA-bd_Est1-type"/>
</dbReference>
<evidence type="ECO:0008006" key="12">
    <source>
        <dbReference type="Google" id="ProtNLM"/>
    </source>
</evidence>
<evidence type="ECO:0000256" key="6">
    <source>
        <dbReference type="SAM" id="MobiDB-lite"/>
    </source>
</evidence>
<dbReference type="GO" id="GO:0005697">
    <property type="term" value="C:telomerase holoenzyme complex"/>
    <property type="evidence" value="ECO:0007669"/>
    <property type="project" value="TreeGrafter"/>
</dbReference>
<dbReference type="InterPro" id="IPR045153">
    <property type="entry name" value="Est1/Ebs1-like"/>
</dbReference>
<keyword evidence="3" id="KW-0963">Cytoplasm</keyword>
<dbReference type="Gene3D" id="1.25.40.10">
    <property type="entry name" value="Tetratricopeptide repeat domain"/>
    <property type="match status" value="1"/>
</dbReference>
<evidence type="ECO:0000259" key="8">
    <source>
        <dbReference type="Pfam" id="PF10374"/>
    </source>
</evidence>
<dbReference type="Pfam" id="PF10373">
    <property type="entry name" value="EST1_DNA_bind"/>
    <property type="match status" value="1"/>
</dbReference>
<evidence type="ECO:0000256" key="2">
    <source>
        <dbReference type="ARBA" id="ARBA00004496"/>
    </source>
</evidence>
<dbReference type="InterPro" id="IPR002716">
    <property type="entry name" value="PIN_dom"/>
</dbReference>
<organism evidence="10 11">
    <name type="scientific">Vespula pensylvanica</name>
    <name type="common">Western yellow jacket</name>
    <name type="synonym">Wasp</name>
    <dbReference type="NCBI Taxonomy" id="30213"/>
    <lineage>
        <taxon>Eukaryota</taxon>
        <taxon>Metazoa</taxon>
        <taxon>Ecdysozoa</taxon>
        <taxon>Arthropoda</taxon>
        <taxon>Hexapoda</taxon>
        <taxon>Insecta</taxon>
        <taxon>Pterygota</taxon>
        <taxon>Neoptera</taxon>
        <taxon>Endopterygota</taxon>
        <taxon>Hymenoptera</taxon>
        <taxon>Apocrita</taxon>
        <taxon>Aculeata</taxon>
        <taxon>Vespoidea</taxon>
        <taxon>Vespidae</taxon>
        <taxon>Vespinae</taxon>
        <taxon>Vespula</taxon>
    </lineage>
</organism>
<accession>A0A834JSI6</accession>
<dbReference type="EMBL" id="JACSDY010000022">
    <property type="protein sequence ID" value="KAF7392174.1"/>
    <property type="molecule type" value="Genomic_DNA"/>
</dbReference>
<feature type="domain" description="PIN" evidence="9">
    <location>
        <begin position="887"/>
        <end position="991"/>
    </location>
</feature>